<dbReference type="AlphaFoldDB" id="A0AAU9X9E2"/>
<dbReference type="GO" id="GO:0005615">
    <property type="term" value="C:extracellular space"/>
    <property type="evidence" value="ECO:0007669"/>
    <property type="project" value="TreeGrafter"/>
</dbReference>
<gene>
    <name evidence="2" type="ORF">PMEA_00019334</name>
</gene>
<keyword evidence="3" id="KW-1185">Reference proteome</keyword>
<protein>
    <recommendedName>
        <fullName evidence="4">Fibrinogen C-terminal domain-containing protein</fullName>
    </recommendedName>
</protein>
<comment type="caution">
    <text evidence="2">The sequence shown here is derived from an EMBL/GenBank/DDBJ whole genome shotgun (WGS) entry which is preliminary data.</text>
</comment>
<dbReference type="PANTHER" id="PTHR16146:SF46">
    <property type="entry name" value="INTELECTIN-1A-RELATED"/>
    <property type="match status" value="1"/>
</dbReference>
<reference evidence="2 3" key="1">
    <citation type="submission" date="2022-05" db="EMBL/GenBank/DDBJ databases">
        <authorList>
            <consortium name="Genoscope - CEA"/>
            <person name="William W."/>
        </authorList>
    </citation>
    <scope>NUCLEOTIDE SEQUENCE [LARGE SCALE GENOMIC DNA]</scope>
</reference>
<evidence type="ECO:0000313" key="2">
    <source>
        <dbReference type="EMBL" id="CAH3140639.1"/>
    </source>
</evidence>
<evidence type="ECO:0008006" key="4">
    <source>
        <dbReference type="Google" id="ProtNLM"/>
    </source>
</evidence>
<keyword evidence="1" id="KW-1015">Disulfide bond</keyword>
<proteinExistence type="predicted"/>
<dbReference type="GO" id="GO:0070492">
    <property type="term" value="F:oligosaccharide binding"/>
    <property type="evidence" value="ECO:0007669"/>
    <property type="project" value="TreeGrafter"/>
</dbReference>
<dbReference type="PANTHER" id="PTHR16146">
    <property type="entry name" value="INTELECTIN"/>
    <property type="match status" value="1"/>
</dbReference>
<name>A0AAU9X9E2_9CNID</name>
<dbReference type="EMBL" id="CALNXJ010000034">
    <property type="protein sequence ID" value="CAH3140639.1"/>
    <property type="molecule type" value="Genomic_DNA"/>
</dbReference>
<evidence type="ECO:0000313" key="3">
    <source>
        <dbReference type="Proteomes" id="UP001159428"/>
    </source>
</evidence>
<accession>A0AAU9X9E2</accession>
<dbReference type="Proteomes" id="UP001159428">
    <property type="component" value="Unassembled WGS sequence"/>
</dbReference>
<evidence type="ECO:0000256" key="1">
    <source>
        <dbReference type="ARBA" id="ARBA00023157"/>
    </source>
</evidence>
<sequence length="340" mass="38375">MSRQSLLSLDKFQYLNAPKLEEIIIHDDFECMFRCLHHPLCVSVNVVAKGELWCELLSAYENNNPIEYKETKNLHHYHFLVRDYLHLLLKMIPCLHQVQMKIFPGPSASFTQKRHSNSLHLLSKSSSSKKRLNFSSQENRAYQLLLDHAKVNIYCHMTDDLDSCGGGGWTMVMKMDGSKQTFDYNSELWINTDDFNPQGGETGFDLNETKLPTYWNTSFSKICLGMKLGDLLRFTVIKKEASSLYSLIADGQYRETSLGRDTWKSLIGSEGFNAVVKDQLSKARIGIIANNQNDCKSCDSRIGFGTGGSPDHSNTCGNTAKHAGDNGDKHIKALGYILVQ</sequence>
<organism evidence="2 3">
    <name type="scientific">Pocillopora meandrina</name>
    <dbReference type="NCBI Taxonomy" id="46732"/>
    <lineage>
        <taxon>Eukaryota</taxon>
        <taxon>Metazoa</taxon>
        <taxon>Cnidaria</taxon>
        <taxon>Anthozoa</taxon>
        <taxon>Hexacorallia</taxon>
        <taxon>Scleractinia</taxon>
        <taxon>Astrocoeniina</taxon>
        <taxon>Pocilloporidae</taxon>
        <taxon>Pocillopora</taxon>
    </lineage>
</organism>